<dbReference type="EMBL" id="KL584760">
    <property type="protein sequence ID" value="KEQ94947.1"/>
    <property type="molecule type" value="Genomic_DNA"/>
</dbReference>
<dbReference type="RefSeq" id="XP_013343611.1">
    <property type="nucleotide sequence ID" value="XM_013488157.1"/>
</dbReference>
<dbReference type="GeneID" id="25371556"/>
<feature type="region of interest" description="Disordered" evidence="1">
    <location>
        <begin position="207"/>
        <end position="272"/>
    </location>
</feature>
<feature type="compositionally biased region" description="Low complexity" evidence="1">
    <location>
        <begin position="62"/>
        <end position="76"/>
    </location>
</feature>
<protein>
    <submittedName>
        <fullName evidence="2">Uncharacterized protein</fullName>
    </submittedName>
</protein>
<gene>
    <name evidence="2" type="ORF">AUEXF2481DRAFT_80011</name>
</gene>
<dbReference type="InParanoid" id="A0A074YLF0"/>
<reference evidence="2 3" key="1">
    <citation type="journal article" date="2014" name="BMC Genomics">
        <title>Genome sequencing of four Aureobasidium pullulans varieties: biotechnological potential, stress tolerance, and description of new species.</title>
        <authorList>
            <person name="Gostin Ar C."/>
            <person name="Ohm R.A."/>
            <person name="Kogej T."/>
            <person name="Sonjak S."/>
            <person name="Turk M."/>
            <person name="Zajc J."/>
            <person name="Zalar P."/>
            <person name="Grube M."/>
            <person name="Sun H."/>
            <person name="Han J."/>
            <person name="Sharma A."/>
            <person name="Chiniquy J."/>
            <person name="Ngan C.Y."/>
            <person name="Lipzen A."/>
            <person name="Barry K."/>
            <person name="Grigoriev I.V."/>
            <person name="Gunde-Cimerman N."/>
        </authorList>
    </citation>
    <scope>NUCLEOTIDE SEQUENCE [LARGE SCALE GENOMIC DNA]</scope>
    <source>
        <strain evidence="2 3">EXF-2481</strain>
    </source>
</reference>
<feature type="compositionally biased region" description="Basic and acidic residues" evidence="1">
    <location>
        <begin position="47"/>
        <end position="60"/>
    </location>
</feature>
<proteinExistence type="predicted"/>
<dbReference type="OMA" id="PHNDGEE"/>
<organism evidence="2 3">
    <name type="scientific">Aureobasidium subglaciale (strain EXF-2481)</name>
    <name type="common">Aureobasidium pullulans var. subglaciale</name>
    <dbReference type="NCBI Taxonomy" id="1043005"/>
    <lineage>
        <taxon>Eukaryota</taxon>
        <taxon>Fungi</taxon>
        <taxon>Dikarya</taxon>
        <taxon>Ascomycota</taxon>
        <taxon>Pezizomycotina</taxon>
        <taxon>Dothideomycetes</taxon>
        <taxon>Dothideomycetidae</taxon>
        <taxon>Dothideales</taxon>
        <taxon>Saccotheciaceae</taxon>
        <taxon>Aureobasidium</taxon>
    </lineage>
</organism>
<name>A0A074YLF0_AURSE</name>
<sequence>MRGRTAISHAHLAYPKLSQRTETHDNEVAPANGSVAKPQTESAKSQETQDEHEHEQEHGRRSQSQAQAQAQAQTQALPRQPSTVHAVKCSPSNPRRHDPAPPCPPNAKNALLAQVPLTVSPFVTLPKAPTLPHNYASLPSTLPPSILNTDNDDPNAPPAYVTSGTGFRAHPSTIIAQNKALRDQLDTAASDASKQIREWHDAINERELAEKRRKAPGWLDSDAKILRPATTVPPPDTKPDASLLDVDDDNADALRPQESGNDMGSQMDRAFG</sequence>
<dbReference type="AlphaFoldDB" id="A0A074YLF0"/>
<feature type="region of interest" description="Disordered" evidence="1">
    <location>
        <begin position="1"/>
        <end position="107"/>
    </location>
</feature>
<evidence type="ECO:0000256" key="1">
    <source>
        <dbReference type="SAM" id="MobiDB-lite"/>
    </source>
</evidence>
<dbReference type="HOGENOM" id="CLU_1023028_0_0_1"/>
<evidence type="ECO:0000313" key="3">
    <source>
        <dbReference type="Proteomes" id="UP000030641"/>
    </source>
</evidence>
<dbReference type="OrthoDB" id="5344687at2759"/>
<evidence type="ECO:0000313" key="2">
    <source>
        <dbReference type="EMBL" id="KEQ94947.1"/>
    </source>
</evidence>
<dbReference type="PANTHER" id="PTHR42089:SF1">
    <property type="entry name" value="YALI0F09427P"/>
    <property type="match status" value="1"/>
</dbReference>
<dbReference type="Proteomes" id="UP000030641">
    <property type="component" value="Unassembled WGS sequence"/>
</dbReference>
<keyword evidence="3" id="KW-1185">Reference proteome</keyword>
<dbReference type="PANTHER" id="PTHR42089">
    <property type="entry name" value="YALI0F09427P"/>
    <property type="match status" value="1"/>
</dbReference>
<accession>A0A074YLF0</accession>